<evidence type="ECO:0000256" key="7">
    <source>
        <dbReference type="SAM" id="Phobius"/>
    </source>
</evidence>
<evidence type="ECO:0000313" key="11">
    <source>
        <dbReference type="WBParaSite" id="HPBE_0001143901-mRNA-1"/>
    </source>
</evidence>
<dbReference type="Proteomes" id="UP000050761">
    <property type="component" value="Unassembled WGS sequence"/>
</dbReference>
<dbReference type="PANTHER" id="PTHR10796:SF96">
    <property type="entry name" value="PATCHED-RELATED PROTEIN 9"/>
    <property type="match status" value="1"/>
</dbReference>
<dbReference type="AlphaFoldDB" id="A0A3P7ZW95"/>
<feature type="transmembrane region" description="Helical" evidence="7">
    <location>
        <begin position="88"/>
        <end position="109"/>
    </location>
</feature>
<protein>
    <submittedName>
        <fullName evidence="11">SSD domain-containing protein</fullName>
    </submittedName>
</protein>
<dbReference type="GO" id="GO:0030659">
    <property type="term" value="C:cytoplasmic vesicle membrane"/>
    <property type="evidence" value="ECO:0007669"/>
    <property type="project" value="TreeGrafter"/>
</dbReference>
<keyword evidence="6" id="KW-0325">Glycoprotein</keyword>
<feature type="transmembrane region" description="Helical" evidence="7">
    <location>
        <begin position="196"/>
        <end position="215"/>
    </location>
</feature>
<evidence type="ECO:0000256" key="3">
    <source>
        <dbReference type="ARBA" id="ARBA00022692"/>
    </source>
</evidence>
<comment type="subcellular location">
    <subcellularLocation>
        <location evidence="1">Membrane</location>
        <topology evidence="1">Multi-pass membrane protein</topology>
    </subcellularLocation>
</comment>
<evidence type="ECO:0000256" key="5">
    <source>
        <dbReference type="ARBA" id="ARBA00023136"/>
    </source>
</evidence>
<keyword evidence="3 7" id="KW-0812">Transmembrane</keyword>
<dbReference type="EMBL" id="UZAH01027104">
    <property type="protein sequence ID" value="VDO88597.1"/>
    <property type="molecule type" value="Genomic_DNA"/>
</dbReference>
<dbReference type="InterPro" id="IPR000731">
    <property type="entry name" value="SSD"/>
</dbReference>
<keyword evidence="4 7" id="KW-1133">Transmembrane helix</keyword>
<dbReference type="Gene3D" id="1.20.1640.10">
    <property type="entry name" value="Multidrug efflux transporter AcrB transmembrane domain"/>
    <property type="match status" value="1"/>
</dbReference>
<evidence type="ECO:0000313" key="9">
    <source>
        <dbReference type="EMBL" id="VDO88597.1"/>
    </source>
</evidence>
<reference evidence="11" key="2">
    <citation type="submission" date="2019-09" db="UniProtKB">
        <authorList>
            <consortium name="WormBaseParasite"/>
        </authorList>
    </citation>
    <scope>IDENTIFICATION</scope>
</reference>
<evidence type="ECO:0000313" key="10">
    <source>
        <dbReference type="Proteomes" id="UP000050761"/>
    </source>
</evidence>
<dbReference type="SUPFAM" id="SSF82866">
    <property type="entry name" value="Multidrug efflux transporter AcrB transmembrane domain"/>
    <property type="match status" value="1"/>
</dbReference>
<keyword evidence="10" id="KW-1185">Reference proteome</keyword>
<proteinExistence type="inferred from homology"/>
<dbReference type="PROSITE" id="PS50156">
    <property type="entry name" value="SSD"/>
    <property type="match status" value="1"/>
</dbReference>
<dbReference type="WBParaSite" id="HPBE_0001143901-mRNA-1">
    <property type="protein sequence ID" value="HPBE_0001143901-mRNA-1"/>
    <property type="gene ID" value="HPBE_0001143901"/>
</dbReference>
<feature type="domain" description="SSD" evidence="8">
    <location>
        <begin position="40"/>
        <end position="226"/>
    </location>
</feature>
<dbReference type="GO" id="GO:0006897">
    <property type="term" value="P:endocytosis"/>
    <property type="evidence" value="ECO:0007669"/>
    <property type="project" value="TreeGrafter"/>
</dbReference>
<evidence type="ECO:0000256" key="4">
    <source>
        <dbReference type="ARBA" id="ARBA00022989"/>
    </source>
</evidence>
<dbReference type="Pfam" id="PF02460">
    <property type="entry name" value="Patched"/>
    <property type="match status" value="1"/>
</dbReference>
<sequence>MAAYRVNSSSAVFWTSSKSLAAEMERNGTLLIPWMPWTALVLLAFCMVACSSKDVVRSQPWIGFFAMLNASMSTVAAVALLLYLRYPFLPLVFIMPFLVVSIGTDNMFLMLKSWRLASEPNMEQSMSSATENDSQRLRRSHSLCDSSAASAGVEEHVKAPRGFRFVDALTETAASLFITSLTDGLSFSIGSVSDFYAVRVFCTYCAMAILFMFLFQVTFFNAVMVLCCRREIAGRHSLFCYRVSQEAKELDMPRSFMTTTLGESLARLVSTIPAKVVIVAIYFLYLTASINYALGIVRSRFSAHLPFVGWLLAALPLGLDLKLLAPTGSYVAEELRAEERLFDDYGTFCFAVVHLQNRSLAQSTERRKLLALYKQLSRGVLSPSNTRLSCKTFCSAFASEGEFWLDEFEKLYQGKSFKERDFSSALMTLAASKPKFKSDLRFNTQGQVEATKMLLRIRSLGAANDKPRTELLRKIMRESEFSGFVYDTSRESG</sequence>
<dbReference type="GO" id="GO:0018996">
    <property type="term" value="P:molting cycle, collagen and cuticulin-based cuticle"/>
    <property type="evidence" value="ECO:0007669"/>
    <property type="project" value="TreeGrafter"/>
</dbReference>
<dbReference type="GO" id="GO:0005886">
    <property type="term" value="C:plasma membrane"/>
    <property type="evidence" value="ECO:0007669"/>
    <property type="project" value="TreeGrafter"/>
</dbReference>
<dbReference type="InterPro" id="IPR051697">
    <property type="entry name" value="Patched_domain-protein"/>
</dbReference>
<reference evidence="9 10" key="1">
    <citation type="submission" date="2018-11" db="EMBL/GenBank/DDBJ databases">
        <authorList>
            <consortium name="Pathogen Informatics"/>
        </authorList>
    </citation>
    <scope>NUCLEOTIDE SEQUENCE [LARGE SCALE GENOMIC DNA]</scope>
</reference>
<dbReference type="OrthoDB" id="6510177at2759"/>
<feature type="transmembrane region" description="Helical" evidence="7">
    <location>
        <begin position="62"/>
        <end position="82"/>
    </location>
</feature>
<keyword evidence="5 7" id="KW-0472">Membrane</keyword>
<evidence type="ECO:0000256" key="2">
    <source>
        <dbReference type="ARBA" id="ARBA00005585"/>
    </source>
</evidence>
<dbReference type="PANTHER" id="PTHR10796">
    <property type="entry name" value="PATCHED-RELATED"/>
    <property type="match status" value="1"/>
</dbReference>
<comment type="similarity">
    <text evidence="2">Belongs to the patched family.</text>
</comment>
<evidence type="ECO:0000256" key="6">
    <source>
        <dbReference type="ARBA" id="ARBA00023180"/>
    </source>
</evidence>
<evidence type="ECO:0000256" key="1">
    <source>
        <dbReference type="ARBA" id="ARBA00004141"/>
    </source>
</evidence>
<feature type="transmembrane region" description="Helical" evidence="7">
    <location>
        <begin position="31"/>
        <end position="50"/>
    </location>
</feature>
<dbReference type="InterPro" id="IPR003392">
    <property type="entry name" value="PTHD_SSD"/>
</dbReference>
<name>A0A3P7ZW95_HELPZ</name>
<organism evidence="9">
    <name type="scientific">Heligmosomoides polygyrus</name>
    <name type="common">Parasitic roundworm</name>
    <dbReference type="NCBI Taxonomy" id="6339"/>
    <lineage>
        <taxon>Eukaryota</taxon>
        <taxon>Metazoa</taxon>
        <taxon>Ecdysozoa</taxon>
        <taxon>Nematoda</taxon>
        <taxon>Chromadorea</taxon>
        <taxon>Rhabditida</taxon>
        <taxon>Rhabditina</taxon>
        <taxon>Rhabditomorpha</taxon>
        <taxon>Strongyloidea</taxon>
        <taxon>Heligmosomidae</taxon>
        <taxon>Heligmosomoides</taxon>
    </lineage>
</organism>
<gene>
    <name evidence="9" type="ORF">HPBE_LOCUS11440</name>
</gene>
<accession>A0A3P7ZW95</accession>
<feature type="transmembrane region" description="Helical" evidence="7">
    <location>
        <begin position="272"/>
        <end position="294"/>
    </location>
</feature>
<evidence type="ECO:0000259" key="8">
    <source>
        <dbReference type="PROSITE" id="PS50156"/>
    </source>
</evidence>